<dbReference type="EMBL" id="QFQJ01000113">
    <property type="protein sequence ID" value="PZQ85826.1"/>
    <property type="molecule type" value="Genomic_DNA"/>
</dbReference>
<proteinExistence type="predicted"/>
<name>A0A2W5R871_ACIJO</name>
<gene>
    <name evidence="1" type="ORF">DI542_15475</name>
</gene>
<evidence type="ECO:0000313" key="1">
    <source>
        <dbReference type="EMBL" id="PZQ85826.1"/>
    </source>
</evidence>
<dbReference type="Gene3D" id="1.10.30.50">
    <property type="match status" value="1"/>
</dbReference>
<accession>A0A2W5R871</accession>
<comment type="caution">
    <text evidence="1">The sequence shown here is derived from an EMBL/GenBank/DDBJ whole genome shotgun (WGS) entry which is preliminary data.</text>
</comment>
<dbReference type="Proteomes" id="UP000249282">
    <property type="component" value="Unassembled WGS sequence"/>
</dbReference>
<protein>
    <submittedName>
        <fullName evidence="1">TIGR02646 family protein</fullName>
    </submittedName>
</protein>
<reference evidence="1 2" key="1">
    <citation type="submission" date="2017-11" db="EMBL/GenBank/DDBJ databases">
        <title>Infants hospitalized years apart are colonized by the same room-sourced microbial strains.</title>
        <authorList>
            <person name="Brooks B."/>
            <person name="Olm M.R."/>
            <person name="Firek B.A."/>
            <person name="Baker R."/>
            <person name="Thomas B.C."/>
            <person name="Morowitz M.J."/>
            <person name="Banfield J.F."/>
        </authorList>
    </citation>
    <scope>NUCLEOTIDE SEQUENCE [LARGE SCALE GENOMIC DNA]</scope>
    <source>
        <strain evidence="1">S2_003_000_R3_20</strain>
    </source>
</reference>
<evidence type="ECO:0000313" key="2">
    <source>
        <dbReference type="Proteomes" id="UP000249282"/>
    </source>
</evidence>
<sequence length="196" mass="22978">MFEFAEDSDKSEIWQALNIMQNFFCAYCERKLIGENCHIEHLTPQHILKGLRGRSIYEWDNLFGSCDHPDHCGRYKDDQVTDYDATNLIRPDTEDPARYLAFLPNGHINIKDNLDDNSIIKGRETIRVLNLESTRLVNLRQKKISEFQMRLYELQELIECSNGEEDGEFIREQTQSLQHDIVVSEYYLAVSQNTLI</sequence>
<dbReference type="InterPro" id="IPR013467">
    <property type="entry name" value="HNH78-like"/>
</dbReference>
<dbReference type="NCBIfam" id="TIGR02646">
    <property type="entry name" value="retron system putative HNH endonuclease"/>
    <property type="match status" value="1"/>
</dbReference>
<dbReference type="AlphaFoldDB" id="A0A2W5R871"/>
<organism evidence="1 2">
    <name type="scientific">Acinetobacter johnsonii</name>
    <dbReference type="NCBI Taxonomy" id="40214"/>
    <lineage>
        <taxon>Bacteria</taxon>
        <taxon>Pseudomonadati</taxon>
        <taxon>Pseudomonadota</taxon>
        <taxon>Gammaproteobacteria</taxon>
        <taxon>Moraxellales</taxon>
        <taxon>Moraxellaceae</taxon>
        <taxon>Acinetobacter</taxon>
    </lineage>
</organism>